<dbReference type="SUPFAM" id="SSF51316">
    <property type="entry name" value="Mss4-like"/>
    <property type="match status" value="1"/>
</dbReference>
<feature type="domain" description="CENP-V/GFA" evidence="5">
    <location>
        <begin position="3"/>
        <end position="131"/>
    </location>
</feature>
<keyword evidence="2" id="KW-0479">Metal-binding</keyword>
<keyword evidence="3" id="KW-0862">Zinc</keyword>
<gene>
    <name evidence="6" type="ORF">AAW00_05040</name>
</gene>
<dbReference type="GO" id="GO:0016846">
    <property type="term" value="F:carbon-sulfur lyase activity"/>
    <property type="evidence" value="ECO:0007669"/>
    <property type="project" value="InterPro"/>
</dbReference>
<dbReference type="Pfam" id="PF04828">
    <property type="entry name" value="GFA"/>
    <property type="match status" value="1"/>
</dbReference>
<dbReference type="PANTHER" id="PTHR33337:SF40">
    <property type="entry name" value="CENP-V_GFA DOMAIN-CONTAINING PROTEIN-RELATED"/>
    <property type="match status" value="1"/>
</dbReference>
<evidence type="ECO:0000313" key="6">
    <source>
        <dbReference type="EMBL" id="KLE36117.1"/>
    </source>
</evidence>
<dbReference type="GO" id="GO:0046872">
    <property type="term" value="F:metal ion binding"/>
    <property type="evidence" value="ECO:0007669"/>
    <property type="project" value="UniProtKB-KW"/>
</dbReference>
<dbReference type="Gene3D" id="3.90.1590.10">
    <property type="entry name" value="glutathione-dependent formaldehyde- activating enzyme (gfa)"/>
    <property type="match status" value="1"/>
</dbReference>
<dbReference type="STRING" id="1581420.AAW00_05040"/>
<dbReference type="PANTHER" id="PTHR33337">
    <property type="entry name" value="GFA DOMAIN-CONTAINING PROTEIN"/>
    <property type="match status" value="1"/>
</dbReference>
<evidence type="ECO:0000256" key="4">
    <source>
        <dbReference type="ARBA" id="ARBA00023239"/>
    </source>
</evidence>
<evidence type="ECO:0000256" key="3">
    <source>
        <dbReference type="ARBA" id="ARBA00022833"/>
    </source>
</evidence>
<accession>A0A0G9MZE4</accession>
<evidence type="ECO:0000256" key="1">
    <source>
        <dbReference type="ARBA" id="ARBA00005495"/>
    </source>
</evidence>
<proteinExistence type="inferred from homology"/>
<protein>
    <submittedName>
        <fullName evidence="6">Aldehyde-activating protein</fullName>
    </submittedName>
</protein>
<dbReference type="EMBL" id="LBHB01000001">
    <property type="protein sequence ID" value="KLE36117.1"/>
    <property type="molecule type" value="Genomic_DNA"/>
</dbReference>
<dbReference type="AlphaFoldDB" id="A0A0G9MZE4"/>
<keyword evidence="7" id="KW-1185">Reference proteome</keyword>
<dbReference type="Proteomes" id="UP000053464">
    <property type="component" value="Unassembled WGS sequence"/>
</dbReference>
<evidence type="ECO:0000313" key="7">
    <source>
        <dbReference type="Proteomes" id="UP000053464"/>
    </source>
</evidence>
<organism evidence="6 7">
    <name type="scientific">Aurantiacibacter luteus</name>
    <dbReference type="NCBI Taxonomy" id="1581420"/>
    <lineage>
        <taxon>Bacteria</taxon>
        <taxon>Pseudomonadati</taxon>
        <taxon>Pseudomonadota</taxon>
        <taxon>Alphaproteobacteria</taxon>
        <taxon>Sphingomonadales</taxon>
        <taxon>Erythrobacteraceae</taxon>
        <taxon>Aurantiacibacter</taxon>
    </lineage>
</organism>
<name>A0A0G9MZE4_9SPHN</name>
<dbReference type="InterPro" id="IPR006913">
    <property type="entry name" value="CENP-V/GFA"/>
</dbReference>
<evidence type="ECO:0000259" key="5">
    <source>
        <dbReference type="PROSITE" id="PS51891"/>
    </source>
</evidence>
<dbReference type="InterPro" id="IPR011057">
    <property type="entry name" value="Mss4-like_sf"/>
</dbReference>
<comment type="similarity">
    <text evidence="1">Belongs to the Gfa family.</text>
</comment>
<evidence type="ECO:0000256" key="2">
    <source>
        <dbReference type="ARBA" id="ARBA00022723"/>
    </source>
</evidence>
<sequence>MPKTGGCQCGRVRYRAKVDPADAYLCHCRMCQRATGGVSIAFVNAQRVDVTWESGPDWYASSPIARRPFCSACGTPLGFQFADDGAKMDLTVGSFDDPSDFHPKHHFGVESMHEAWLDTSHLPRYRADEYDVLSQKWEESGASPPEN</sequence>
<keyword evidence="4" id="KW-0456">Lyase</keyword>
<dbReference type="PATRIC" id="fig|1581420.6.peg.1016"/>
<comment type="caution">
    <text evidence="6">The sequence shown here is derived from an EMBL/GenBank/DDBJ whole genome shotgun (WGS) entry which is preliminary data.</text>
</comment>
<reference evidence="6 7" key="1">
    <citation type="submission" date="2015-04" db="EMBL/GenBank/DDBJ databases">
        <title>The draft genome sequence of Erythrobacter luteus KA37.</title>
        <authorList>
            <person name="Zhuang L."/>
            <person name="Liu Y."/>
            <person name="Shao Z."/>
        </authorList>
    </citation>
    <scope>NUCLEOTIDE SEQUENCE [LARGE SCALE GENOMIC DNA]</scope>
    <source>
        <strain evidence="6 7">KA37</strain>
    </source>
</reference>
<dbReference type="PROSITE" id="PS51891">
    <property type="entry name" value="CENP_V_GFA"/>
    <property type="match status" value="1"/>
</dbReference>